<dbReference type="SMART" id="SM00382">
    <property type="entry name" value="AAA"/>
    <property type="match status" value="1"/>
</dbReference>
<keyword evidence="5" id="KW-0547">Nucleotide-binding</keyword>
<evidence type="ECO:0000259" key="8">
    <source>
        <dbReference type="PROSITE" id="PS50893"/>
    </source>
</evidence>
<evidence type="ECO:0000256" key="7">
    <source>
        <dbReference type="ARBA" id="ARBA00023136"/>
    </source>
</evidence>
<dbReference type="Proteomes" id="UP001518989">
    <property type="component" value="Unassembled WGS sequence"/>
</dbReference>
<dbReference type="InterPro" id="IPR027417">
    <property type="entry name" value="P-loop_NTPase"/>
</dbReference>
<dbReference type="PANTHER" id="PTHR43297:SF2">
    <property type="entry name" value="DIPEPTIDE TRANSPORT ATP-BINDING PROTEIN DPPD"/>
    <property type="match status" value="1"/>
</dbReference>
<evidence type="ECO:0000256" key="4">
    <source>
        <dbReference type="ARBA" id="ARBA00022475"/>
    </source>
</evidence>
<comment type="caution">
    <text evidence="9">The sequence shown here is derived from an EMBL/GenBank/DDBJ whole genome shotgun (WGS) entry which is preliminary data.</text>
</comment>
<keyword evidence="4" id="KW-1003">Cell membrane</keyword>
<evidence type="ECO:0000313" key="9">
    <source>
        <dbReference type="EMBL" id="MBO1078818.1"/>
    </source>
</evidence>
<keyword evidence="7" id="KW-0472">Membrane</keyword>
<dbReference type="GO" id="GO:0005524">
    <property type="term" value="F:ATP binding"/>
    <property type="evidence" value="ECO:0007669"/>
    <property type="project" value="UniProtKB-KW"/>
</dbReference>
<dbReference type="PROSITE" id="PS50893">
    <property type="entry name" value="ABC_TRANSPORTER_2"/>
    <property type="match status" value="1"/>
</dbReference>
<evidence type="ECO:0000256" key="1">
    <source>
        <dbReference type="ARBA" id="ARBA00004417"/>
    </source>
</evidence>
<evidence type="ECO:0000256" key="3">
    <source>
        <dbReference type="ARBA" id="ARBA00022448"/>
    </source>
</evidence>
<comment type="similarity">
    <text evidence="2">Belongs to the ABC transporter superfamily.</text>
</comment>
<dbReference type="Gene3D" id="3.40.50.300">
    <property type="entry name" value="P-loop containing nucleotide triphosphate hydrolases"/>
    <property type="match status" value="1"/>
</dbReference>
<protein>
    <submittedName>
        <fullName evidence="9">ABC transporter ATP-binding protein</fullName>
    </submittedName>
</protein>
<keyword evidence="3" id="KW-0813">Transport</keyword>
<feature type="domain" description="ABC transporter" evidence="8">
    <location>
        <begin position="7"/>
        <end position="252"/>
    </location>
</feature>
<dbReference type="Pfam" id="PF00005">
    <property type="entry name" value="ABC_tran"/>
    <property type="match status" value="1"/>
</dbReference>
<evidence type="ECO:0000256" key="6">
    <source>
        <dbReference type="ARBA" id="ARBA00022840"/>
    </source>
</evidence>
<comment type="subcellular location">
    <subcellularLocation>
        <location evidence="1">Cell inner membrane</location>
        <topology evidence="1">Peripheral membrane protein</topology>
    </subcellularLocation>
</comment>
<name>A0ABS3KMY3_9PROT</name>
<dbReference type="InterPro" id="IPR050388">
    <property type="entry name" value="ABC_Ni/Peptide_Import"/>
</dbReference>
<organism evidence="9 10">
    <name type="scientific">Roseomonas haemaphysalidis</name>
    <dbReference type="NCBI Taxonomy" id="2768162"/>
    <lineage>
        <taxon>Bacteria</taxon>
        <taxon>Pseudomonadati</taxon>
        <taxon>Pseudomonadota</taxon>
        <taxon>Alphaproteobacteria</taxon>
        <taxon>Acetobacterales</taxon>
        <taxon>Roseomonadaceae</taxon>
        <taxon>Roseomonas</taxon>
    </lineage>
</organism>
<dbReference type="InterPro" id="IPR013563">
    <property type="entry name" value="Oligopep_ABC_C"/>
</dbReference>
<dbReference type="InterPro" id="IPR003439">
    <property type="entry name" value="ABC_transporter-like_ATP-bd"/>
</dbReference>
<gene>
    <name evidence="9" type="ORF">IAI61_07240</name>
</gene>
<proteinExistence type="inferred from homology"/>
<dbReference type="RefSeq" id="WP_207416253.1">
    <property type="nucleotide sequence ID" value="NZ_CP061177.1"/>
</dbReference>
<evidence type="ECO:0000313" key="10">
    <source>
        <dbReference type="Proteomes" id="UP001518989"/>
    </source>
</evidence>
<keyword evidence="6 9" id="KW-0067">ATP-binding</keyword>
<dbReference type="InterPro" id="IPR003593">
    <property type="entry name" value="AAA+_ATPase"/>
</dbReference>
<reference evidence="9 10" key="1">
    <citation type="submission" date="2020-09" db="EMBL/GenBank/DDBJ databases">
        <title>Roseomonas.</title>
        <authorList>
            <person name="Zhu W."/>
        </authorList>
    </citation>
    <scope>NUCLEOTIDE SEQUENCE [LARGE SCALE GENOMIC DNA]</scope>
    <source>
        <strain evidence="9 10">573</strain>
    </source>
</reference>
<dbReference type="Pfam" id="PF08352">
    <property type="entry name" value="oligo_HPY"/>
    <property type="match status" value="1"/>
</dbReference>
<keyword evidence="10" id="KW-1185">Reference proteome</keyword>
<dbReference type="PANTHER" id="PTHR43297">
    <property type="entry name" value="OLIGOPEPTIDE TRANSPORT ATP-BINDING PROTEIN APPD"/>
    <property type="match status" value="1"/>
</dbReference>
<sequence>MTRAPLVEIRDLAVSFDGAPALRGISLAIGKGESLGLVGESGCGKSVTWLAALGLLPAKARVTGSVRLDGEEILHAPAATLDRARGGRIAMIFQDPASSLNPVHRIGRQIVESLKLHRGLSGDAAREEARRLLDQVGMPDARRRLDAYPHELSGGQNQRVMIAIALAGQPELLVADEPTTALDVTIQAQILQLLSDIRRDTGMALVLISHDLGVIAETCDRVAVMYAGRIVEETRTERLFEAPTHPYAEGLMAALPPLHGPRRPLAAIPGGVPEPWAMPPGCAFAPRCPRRVAACDATCPPLLPVVPGHRAACIRPGSAPVRAPLSPRLLPA</sequence>
<accession>A0ABS3KMY3</accession>
<dbReference type="EMBL" id="JACTNG010000003">
    <property type="protein sequence ID" value="MBO1078818.1"/>
    <property type="molecule type" value="Genomic_DNA"/>
</dbReference>
<dbReference type="CDD" id="cd03257">
    <property type="entry name" value="ABC_NikE_OppD_transporters"/>
    <property type="match status" value="1"/>
</dbReference>
<dbReference type="NCBIfam" id="TIGR01727">
    <property type="entry name" value="oligo_HPY"/>
    <property type="match status" value="1"/>
</dbReference>
<dbReference type="SUPFAM" id="SSF52540">
    <property type="entry name" value="P-loop containing nucleoside triphosphate hydrolases"/>
    <property type="match status" value="1"/>
</dbReference>
<evidence type="ECO:0000256" key="2">
    <source>
        <dbReference type="ARBA" id="ARBA00005417"/>
    </source>
</evidence>
<evidence type="ECO:0000256" key="5">
    <source>
        <dbReference type="ARBA" id="ARBA00022741"/>
    </source>
</evidence>